<keyword evidence="2" id="KW-0812">Transmembrane</keyword>
<dbReference type="OrthoDB" id="9809813at2"/>
<comment type="caution">
    <text evidence="4">The sequence shown here is derived from an EMBL/GenBank/DDBJ whole genome shotgun (WGS) entry which is preliminary data.</text>
</comment>
<evidence type="ECO:0000313" key="5">
    <source>
        <dbReference type="Proteomes" id="UP000240987"/>
    </source>
</evidence>
<dbReference type="RefSeq" id="WP_107242750.1">
    <property type="nucleotide sequence ID" value="NZ_PYMJ01000009.1"/>
</dbReference>
<dbReference type="Pfam" id="PF02698">
    <property type="entry name" value="DUF218"/>
    <property type="match status" value="1"/>
</dbReference>
<dbReference type="InterPro" id="IPR051599">
    <property type="entry name" value="Cell_Envelope_Assoc"/>
</dbReference>
<proteinExistence type="predicted"/>
<evidence type="ECO:0000256" key="2">
    <source>
        <dbReference type="SAM" id="Phobius"/>
    </source>
</evidence>
<reference evidence="4 5" key="1">
    <citation type="submission" date="2018-01" db="EMBL/GenBank/DDBJ databases">
        <title>Whole genome sequencing of Histamine producing bacteria.</title>
        <authorList>
            <person name="Butler K."/>
        </authorList>
    </citation>
    <scope>NUCLEOTIDE SEQUENCE [LARGE SCALE GENOMIC DNA]</scope>
    <source>
        <strain evidence="4 5">JCM 12947</strain>
    </source>
</reference>
<keyword evidence="5" id="KW-1185">Reference proteome</keyword>
<dbReference type="GO" id="GO:0000270">
    <property type="term" value="P:peptidoglycan metabolic process"/>
    <property type="evidence" value="ECO:0007669"/>
    <property type="project" value="TreeGrafter"/>
</dbReference>
<gene>
    <name evidence="4" type="ORF">C9J12_10930</name>
</gene>
<feature type="compositionally biased region" description="Acidic residues" evidence="1">
    <location>
        <begin position="275"/>
        <end position="284"/>
    </location>
</feature>
<dbReference type="Proteomes" id="UP000240987">
    <property type="component" value="Unassembled WGS sequence"/>
</dbReference>
<dbReference type="InterPro" id="IPR003848">
    <property type="entry name" value="DUF218"/>
</dbReference>
<organism evidence="4 5">
    <name type="scientific">Photobacterium frigidiphilum</name>
    <dbReference type="NCBI Taxonomy" id="264736"/>
    <lineage>
        <taxon>Bacteria</taxon>
        <taxon>Pseudomonadati</taxon>
        <taxon>Pseudomonadota</taxon>
        <taxon>Gammaproteobacteria</taxon>
        <taxon>Vibrionales</taxon>
        <taxon>Vibrionaceae</taxon>
        <taxon>Photobacterium</taxon>
    </lineage>
</organism>
<evidence type="ECO:0000313" key="4">
    <source>
        <dbReference type="EMBL" id="PSU48561.1"/>
    </source>
</evidence>
<dbReference type="EMBL" id="PYMJ01000009">
    <property type="protein sequence ID" value="PSU48561.1"/>
    <property type="molecule type" value="Genomic_DNA"/>
</dbReference>
<dbReference type="GO" id="GO:0005886">
    <property type="term" value="C:plasma membrane"/>
    <property type="evidence" value="ECO:0007669"/>
    <property type="project" value="TreeGrafter"/>
</dbReference>
<feature type="transmembrane region" description="Helical" evidence="2">
    <location>
        <begin position="7"/>
        <end position="30"/>
    </location>
</feature>
<keyword evidence="2" id="KW-1133">Transmembrane helix</keyword>
<dbReference type="PANTHER" id="PTHR30336">
    <property type="entry name" value="INNER MEMBRANE PROTEIN, PROBABLE PERMEASE"/>
    <property type="match status" value="1"/>
</dbReference>
<feature type="transmembrane region" description="Helical" evidence="2">
    <location>
        <begin position="36"/>
        <end position="54"/>
    </location>
</feature>
<dbReference type="CDD" id="cd06259">
    <property type="entry name" value="YdcF-like"/>
    <property type="match status" value="1"/>
</dbReference>
<dbReference type="AlphaFoldDB" id="A0A2T3JHW5"/>
<evidence type="ECO:0000256" key="1">
    <source>
        <dbReference type="SAM" id="MobiDB-lite"/>
    </source>
</evidence>
<keyword evidence="2" id="KW-0472">Membrane</keyword>
<feature type="domain" description="DUF218" evidence="3">
    <location>
        <begin position="80"/>
        <end position="242"/>
    </location>
</feature>
<accession>A0A2T3JHW5</accession>
<evidence type="ECO:0000259" key="3">
    <source>
        <dbReference type="Pfam" id="PF02698"/>
    </source>
</evidence>
<feature type="compositionally biased region" description="Basic and acidic residues" evidence="1">
    <location>
        <begin position="256"/>
        <end position="265"/>
    </location>
</feature>
<name>A0A2T3JHW5_9GAMM</name>
<dbReference type="Gene3D" id="3.40.50.620">
    <property type="entry name" value="HUPs"/>
    <property type="match status" value="1"/>
</dbReference>
<dbReference type="InterPro" id="IPR014729">
    <property type="entry name" value="Rossmann-like_a/b/a_fold"/>
</dbReference>
<protein>
    <submittedName>
        <fullName evidence="4">Envelope biogenesis factor ElyC</fullName>
    </submittedName>
</protein>
<dbReference type="NCBIfam" id="NF007794">
    <property type="entry name" value="PRK10494.1"/>
    <property type="match status" value="1"/>
</dbReference>
<feature type="region of interest" description="Disordered" evidence="1">
    <location>
        <begin position="256"/>
        <end position="284"/>
    </location>
</feature>
<sequence>MFELKKMISALLMPLPAMLILGFIGLLILWFTRRKGLASCFIAFAFLGIFMVSFQPIATSLLRPLETENQPFVPSSTPVDYIMVLGSGHVIDKAMPITSELSRTALMRLSEGMRIYRLFPGSKLILSGYGGGSDISQARMMAKVALALGVNKSDILLLETARDTWEEAFQAASVVGDKNMVLVTSASHMTRALYEFNQAGLTPTPAPTNFLASNKIKQPWDRYAPKAKYLEQTERYWHETMGQIWQRIRDTAANVEKDKADEANKNADINPVEILSEDDSSTTL</sequence>
<dbReference type="GO" id="GO:0043164">
    <property type="term" value="P:Gram-negative-bacterium-type cell wall biogenesis"/>
    <property type="evidence" value="ECO:0007669"/>
    <property type="project" value="TreeGrafter"/>
</dbReference>
<dbReference type="PANTHER" id="PTHR30336:SF4">
    <property type="entry name" value="ENVELOPE BIOGENESIS FACTOR ELYC"/>
    <property type="match status" value="1"/>
</dbReference>